<evidence type="ECO:0000256" key="1">
    <source>
        <dbReference type="SAM" id="Phobius"/>
    </source>
</evidence>
<keyword evidence="1" id="KW-0812">Transmembrane</keyword>
<gene>
    <name evidence="2" type="ORF">UFOPK3516_00208</name>
</gene>
<feature type="transmembrane region" description="Helical" evidence="1">
    <location>
        <begin position="115"/>
        <end position="132"/>
    </location>
</feature>
<keyword evidence="1" id="KW-0472">Membrane</keyword>
<dbReference type="Pfam" id="PF06197">
    <property type="entry name" value="DUF998"/>
    <property type="match status" value="1"/>
</dbReference>
<keyword evidence="1" id="KW-1133">Transmembrane helix</keyword>
<feature type="transmembrane region" description="Helical" evidence="1">
    <location>
        <begin position="185"/>
        <end position="201"/>
    </location>
</feature>
<sequence>MRKQPRVLVGRTALVSSILAPVLFIGSTFLAEQMYAGYNPASQTISELAALTAPTHVFMTVMFMCTSLCHIVTAGFSPGIGIPGRLALGLAGVATFMVALFPLPSIEGTSIPHRISAMIGFILLAVWPVLGMRVGGTWPWIVRPWGAVTGTLIMGAACFWFLGVWSNQSLGYVGVVERLGGDLESTWPAIVMITLFVVQRRRSTSSLTS</sequence>
<feature type="transmembrane region" description="Helical" evidence="1">
    <location>
        <begin position="12"/>
        <end position="31"/>
    </location>
</feature>
<evidence type="ECO:0000313" key="2">
    <source>
        <dbReference type="EMBL" id="CAB4889172.1"/>
    </source>
</evidence>
<protein>
    <submittedName>
        <fullName evidence="2">Unannotated protein</fullName>
    </submittedName>
</protein>
<organism evidence="2">
    <name type="scientific">freshwater metagenome</name>
    <dbReference type="NCBI Taxonomy" id="449393"/>
    <lineage>
        <taxon>unclassified sequences</taxon>
        <taxon>metagenomes</taxon>
        <taxon>ecological metagenomes</taxon>
    </lineage>
</organism>
<dbReference type="InterPro" id="IPR009339">
    <property type="entry name" value="DUF998"/>
</dbReference>
<feature type="transmembrane region" description="Helical" evidence="1">
    <location>
        <begin position="51"/>
        <end position="74"/>
    </location>
</feature>
<accession>A0A6J7EZC7</accession>
<feature type="transmembrane region" description="Helical" evidence="1">
    <location>
        <begin position="144"/>
        <end position="165"/>
    </location>
</feature>
<dbReference type="EMBL" id="CAFBMB010000007">
    <property type="protein sequence ID" value="CAB4889172.1"/>
    <property type="molecule type" value="Genomic_DNA"/>
</dbReference>
<feature type="transmembrane region" description="Helical" evidence="1">
    <location>
        <begin position="86"/>
        <end position="103"/>
    </location>
</feature>
<dbReference type="AlphaFoldDB" id="A0A6J7EZC7"/>
<name>A0A6J7EZC7_9ZZZZ</name>
<proteinExistence type="predicted"/>
<reference evidence="2" key="1">
    <citation type="submission" date="2020-05" db="EMBL/GenBank/DDBJ databases">
        <authorList>
            <person name="Chiriac C."/>
            <person name="Salcher M."/>
            <person name="Ghai R."/>
            <person name="Kavagutti S V."/>
        </authorList>
    </citation>
    <scope>NUCLEOTIDE SEQUENCE</scope>
</reference>